<accession>A0A1I8AH22</accession>
<evidence type="ECO:0000313" key="1">
    <source>
        <dbReference type="Proteomes" id="UP000095287"/>
    </source>
</evidence>
<dbReference type="WBParaSite" id="L893_g5700.t1">
    <property type="protein sequence ID" value="L893_g5700.t1"/>
    <property type="gene ID" value="L893_g5700"/>
</dbReference>
<dbReference type="Proteomes" id="UP000095287">
    <property type="component" value="Unplaced"/>
</dbReference>
<evidence type="ECO:0000313" key="2">
    <source>
        <dbReference type="WBParaSite" id="L893_g5700.t1"/>
    </source>
</evidence>
<reference evidence="2" key="1">
    <citation type="submission" date="2016-11" db="UniProtKB">
        <authorList>
            <consortium name="WormBaseParasite"/>
        </authorList>
    </citation>
    <scope>IDENTIFICATION</scope>
</reference>
<sequence>MWSVIVIVMPCLHM</sequence>
<organism evidence="1 2">
    <name type="scientific">Steinernema glaseri</name>
    <dbReference type="NCBI Taxonomy" id="37863"/>
    <lineage>
        <taxon>Eukaryota</taxon>
        <taxon>Metazoa</taxon>
        <taxon>Ecdysozoa</taxon>
        <taxon>Nematoda</taxon>
        <taxon>Chromadorea</taxon>
        <taxon>Rhabditida</taxon>
        <taxon>Tylenchina</taxon>
        <taxon>Panagrolaimomorpha</taxon>
        <taxon>Strongyloidoidea</taxon>
        <taxon>Steinernematidae</taxon>
        <taxon>Steinernema</taxon>
    </lineage>
</organism>
<proteinExistence type="predicted"/>
<protein>
    <submittedName>
        <fullName evidence="2">Uncharacterized protein</fullName>
    </submittedName>
</protein>
<name>A0A1I8AH22_9BILA</name>
<keyword evidence="1" id="KW-1185">Reference proteome</keyword>